<dbReference type="Proteomes" id="UP000789423">
    <property type="component" value="Unassembled WGS sequence"/>
</dbReference>
<comment type="caution">
    <text evidence="3">The sequence shown here is derived from an EMBL/GenBank/DDBJ whole genome shotgun (WGS) entry which is preliminary data.</text>
</comment>
<evidence type="ECO:0000259" key="2">
    <source>
        <dbReference type="Pfam" id="PF06713"/>
    </source>
</evidence>
<name>A0ABN8A1R8_9BACI</name>
<feature type="transmembrane region" description="Helical" evidence="1">
    <location>
        <begin position="12"/>
        <end position="32"/>
    </location>
</feature>
<feature type="transmembrane region" description="Helical" evidence="1">
    <location>
        <begin position="38"/>
        <end position="60"/>
    </location>
</feature>
<evidence type="ECO:0000313" key="4">
    <source>
        <dbReference type="Proteomes" id="UP000789423"/>
    </source>
</evidence>
<evidence type="ECO:0000313" key="3">
    <source>
        <dbReference type="EMBL" id="CAG9615033.1"/>
    </source>
</evidence>
<dbReference type="EMBL" id="CAKJTI010000051">
    <property type="protein sequence ID" value="CAG9615033.1"/>
    <property type="molecule type" value="Genomic_DNA"/>
</dbReference>
<dbReference type="Pfam" id="PF06713">
    <property type="entry name" value="bPH_4"/>
    <property type="match status" value="1"/>
</dbReference>
<keyword evidence="1" id="KW-0812">Transmembrane</keyword>
<keyword evidence="4" id="KW-1185">Reference proteome</keyword>
<organism evidence="3 4">
    <name type="scientific">Bacillus rhizoplanae</name>
    <dbReference type="NCBI Taxonomy" id="2880966"/>
    <lineage>
        <taxon>Bacteria</taxon>
        <taxon>Bacillati</taxon>
        <taxon>Bacillota</taxon>
        <taxon>Bacilli</taxon>
        <taxon>Bacillales</taxon>
        <taxon>Bacillaceae</taxon>
        <taxon>Bacillus</taxon>
    </lineage>
</organism>
<sequence length="150" mass="17711">MRWKVRRDRGYWYMIIGTTLLCNVLLSLPLWLDKSLTSMDWFIISSILFIFDLFMLWIIFGIRYELREKSLYARCGPFWCNIPYENITAIHPTDDMLMGFRPAAAFHGVEIHYPNAIFGSVKLSPENEELFIQTLLAKCPHIQNSETKHF</sequence>
<evidence type="ECO:0000256" key="1">
    <source>
        <dbReference type="SAM" id="Phobius"/>
    </source>
</evidence>
<proteinExistence type="predicted"/>
<accession>A0ABN8A1R8</accession>
<protein>
    <recommendedName>
        <fullName evidence="2">Uncharacterized protein YyaB-like PH domain-containing protein</fullName>
    </recommendedName>
</protein>
<keyword evidence="1" id="KW-1133">Transmembrane helix</keyword>
<feature type="domain" description="Uncharacterized protein YyaB-like PH" evidence="2">
    <location>
        <begin position="62"/>
        <end position="139"/>
    </location>
</feature>
<reference evidence="3 4" key="1">
    <citation type="submission" date="2021-10" db="EMBL/GenBank/DDBJ databases">
        <authorList>
            <person name="Criscuolo A."/>
        </authorList>
    </citation>
    <scope>NUCLEOTIDE SEQUENCE [LARGE SCALE GENOMIC DNA]</scope>
    <source>
        <strain evidence="4">CIP 111899</strain>
    </source>
</reference>
<dbReference type="InterPro" id="IPR009589">
    <property type="entry name" value="PH_YyaB-like"/>
</dbReference>
<dbReference type="RefSeq" id="WP_230576955.1">
    <property type="nucleotide sequence ID" value="NZ_CAKJTI010000051.1"/>
</dbReference>
<keyword evidence="1" id="KW-0472">Membrane</keyword>
<gene>
    <name evidence="3" type="ORF">BACCIP111899_04269</name>
</gene>